<protein>
    <submittedName>
        <fullName evidence="1">Uncharacterized protein</fullName>
    </submittedName>
</protein>
<keyword evidence="2" id="KW-1185">Reference proteome</keyword>
<reference evidence="1 2" key="1">
    <citation type="submission" date="2023-07" db="EMBL/GenBank/DDBJ databases">
        <title>Paenibacillus sp. JX-17 nov. isolated from soil.</title>
        <authorList>
            <person name="Wan Y."/>
            <person name="Liu B."/>
        </authorList>
    </citation>
    <scope>NUCLEOTIDE SEQUENCE [LARGE SCALE GENOMIC DNA]</scope>
    <source>
        <strain evidence="1 2">JX-17</strain>
    </source>
</reference>
<evidence type="ECO:0000313" key="2">
    <source>
        <dbReference type="Proteomes" id="UP001240171"/>
    </source>
</evidence>
<proteinExistence type="predicted"/>
<dbReference type="Proteomes" id="UP001240171">
    <property type="component" value="Unassembled WGS sequence"/>
</dbReference>
<organism evidence="1 2">
    <name type="scientific">Paenibacillus lacisoli</name>
    <dbReference type="NCBI Taxonomy" id="3064525"/>
    <lineage>
        <taxon>Bacteria</taxon>
        <taxon>Bacillati</taxon>
        <taxon>Bacillota</taxon>
        <taxon>Bacilli</taxon>
        <taxon>Bacillales</taxon>
        <taxon>Paenibacillaceae</taxon>
        <taxon>Paenibacillus</taxon>
    </lineage>
</organism>
<dbReference type="RefSeq" id="WP_305025793.1">
    <property type="nucleotide sequence ID" value="NZ_JAUQTB010000018.1"/>
</dbReference>
<evidence type="ECO:0000313" key="1">
    <source>
        <dbReference type="EMBL" id="MDO7908571.1"/>
    </source>
</evidence>
<dbReference type="EMBL" id="JAUQTB010000018">
    <property type="protein sequence ID" value="MDO7908571.1"/>
    <property type="molecule type" value="Genomic_DNA"/>
</dbReference>
<sequence length="66" mass="7881">MRDLGDILIYDSQFLFHLKHRVPVQVYEGELHVEVGQIARFNDHFVEIGQTLFNRKRFTFVSRPGY</sequence>
<accession>A0ABT9CH21</accession>
<comment type="caution">
    <text evidence="1">The sequence shown here is derived from an EMBL/GenBank/DDBJ whole genome shotgun (WGS) entry which is preliminary data.</text>
</comment>
<name>A0ABT9CH21_9BACL</name>
<gene>
    <name evidence="1" type="ORF">Q5741_19465</name>
</gene>